<dbReference type="Proteomes" id="UP000799757">
    <property type="component" value="Unassembled WGS sequence"/>
</dbReference>
<dbReference type="PANTHER" id="PTHR11559">
    <property type="entry name" value="CARBOXYLESTERASE"/>
    <property type="match status" value="1"/>
</dbReference>
<evidence type="ECO:0000256" key="1">
    <source>
        <dbReference type="ARBA" id="ARBA00005964"/>
    </source>
</evidence>
<feature type="domain" description="Carboxylesterase type B" evidence="4">
    <location>
        <begin position="143"/>
        <end position="598"/>
    </location>
</feature>
<evidence type="ECO:0000259" key="4">
    <source>
        <dbReference type="Pfam" id="PF00135"/>
    </source>
</evidence>
<keyword evidence="2 3" id="KW-0378">Hydrolase</keyword>
<name>A0A6A6X977_9PLEO</name>
<feature type="non-terminal residue" evidence="5">
    <location>
        <position position="1"/>
    </location>
</feature>
<dbReference type="InterPro" id="IPR050309">
    <property type="entry name" value="Type-B_Carboxylest/Lipase"/>
</dbReference>
<evidence type="ECO:0000256" key="3">
    <source>
        <dbReference type="RuleBase" id="RU361235"/>
    </source>
</evidence>
<accession>A0A6A6X977</accession>
<keyword evidence="6" id="KW-1185">Reference proteome</keyword>
<dbReference type="InterPro" id="IPR019819">
    <property type="entry name" value="Carboxylesterase_B_CS"/>
</dbReference>
<evidence type="ECO:0000256" key="2">
    <source>
        <dbReference type="ARBA" id="ARBA00022801"/>
    </source>
</evidence>
<dbReference type="OrthoDB" id="408631at2759"/>
<dbReference type="Gene3D" id="3.40.50.1820">
    <property type="entry name" value="alpha/beta hydrolase"/>
    <property type="match status" value="1"/>
</dbReference>
<dbReference type="EC" id="3.1.1.-" evidence="3"/>
<comment type="similarity">
    <text evidence="1 3">Belongs to the type-B carboxylesterase/lipase family.</text>
</comment>
<dbReference type="PROSITE" id="PS00122">
    <property type="entry name" value="CARBOXYLESTERASE_B_1"/>
    <property type="match status" value="1"/>
</dbReference>
<dbReference type="EMBL" id="MU001948">
    <property type="protein sequence ID" value="KAF2792959.1"/>
    <property type="molecule type" value="Genomic_DNA"/>
</dbReference>
<evidence type="ECO:0000313" key="5">
    <source>
        <dbReference type="EMBL" id="KAF2792959.1"/>
    </source>
</evidence>
<dbReference type="InterPro" id="IPR019826">
    <property type="entry name" value="Carboxylesterase_B_AS"/>
</dbReference>
<dbReference type="GO" id="GO:0016787">
    <property type="term" value="F:hydrolase activity"/>
    <property type="evidence" value="ECO:0007669"/>
    <property type="project" value="UniProtKB-KW"/>
</dbReference>
<proteinExistence type="inferred from homology"/>
<dbReference type="SUPFAM" id="SSF53474">
    <property type="entry name" value="alpha/beta-Hydrolases"/>
    <property type="match status" value="1"/>
</dbReference>
<reference evidence="5" key="1">
    <citation type="journal article" date="2020" name="Stud. Mycol.">
        <title>101 Dothideomycetes genomes: a test case for predicting lifestyles and emergence of pathogens.</title>
        <authorList>
            <person name="Haridas S."/>
            <person name="Albert R."/>
            <person name="Binder M."/>
            <person name="Bloem J."/>
            <person name="Labutti K."/>
            <person name="Salamov A."/>
            <person name="Andreopoulos B."/>
            <person name="Baker S."/>
            <person name="Barry K."/>
            <person name="Bills G."/>
            <person name="Bluhm B."/>
            <person name="Cannon C."/>
            <person name="Castanera R."/>
            <person name="Culley D."/>
            <person name="Daum C."/>
            <person name="Ezra D."/>
            <person name="Gonzalez J."/>
            <person name="Henrissat B."/>
            <person name="Kuo A."/>
            <person name="Liang C."/>
            <person name="Lipzen A."/>
            <person name="Lutzoni F."/>
            <person name="Magnuson J."/>
            <person name="Mondo S."/>
            <person name="Nolan M."/>
            <person name="Ohm R."/>
            <person name="Pangilinan J."/>
            <person name="Park H.-J."/>
            <person name="Ramirez L."/>
            <person name="Alfaro M."/>
            <person name="Sun H."/>
            <person name="Tritt A."/>
            <person name="Yoshinaga Y."/>
            <person name="Zwiers L.-H."/>
            <person name="Turgeon B."/>
            <person name="Goodwin S."/>
            <person name="Spatafora J."/>
            <person name="Crous P."/>
            <person name="Grigoriev I."/>
        </authorList>
    </citation>
    <scope>NUCLEOTIDE SEQUENCE</scope>
    <source>
        <strain evidence="5">CBS 109.77</strain>
    </source>
</reference>
<sequence length="669" mass="71959">IKLLADASEGNLTKRIGGAILLQPSTYAIAAKRCEALNEQLWSPLTSNFSAGLNNSLSYAAYLNSNNGQRLYWISSSEKSSSCSAITTNGTVTKVPCRGVIPGLCTQSAPNSPAGVADTSPKFQISVASGGQNFTGFRDFHTFRFNGIRFAPQPERFTFSTLYEGTGAVDATQYGAGCIQGPDPRFPVLSEDCLFLNIWTPYLASNSSGAAQRKKLKAVMFWIYGGGNTGGTGSDPEKEGANVASRGDVVVVTFNYRLGNLGFLPFDDGVHNGNYAISDMITALQWVNTHISAFGGDPNRVTIWGESAGAAAVRVLLAAPDADKLVAGAIIQSMPAEFGSLAQYSKWVEPKDMYLETTKAVLKESGCGDVEDEVECLRGYDAVKDSTNDSFLRFPTRDGVLLPNRGLPLSGPLAKPHNIPILAGTNRDEAAYNFPLGTTNFTDNLAKISASMGVSLIALANSSYAPDQSASWPTLTDTEKAIAVFNATGHILTEAACTCLTTASLYSAAKNRVFKSVYQFQFNRTYQPARFTDSARVICGRDVDNPDTQEYYKCHAGEVPFTFGNILSQGWRDRDGLDTPFARLIVDYWTGFARTGKMMPEKGFLAARGFTESEAKMNGAGVWGPVDEGEMRLQWGGLGMASLDDAQKGCRELGLAKDFYEGVDFGEGS</sequence>
<protein>
    <recommendedName>
        <fullName evidence="3">Carboxylic ester hydrolase</fullName>
        <ecNumber evidence="3">3.1.1.-</ecNumber>
    </recommendedName>
</protein>
<dbReference type="Pfam" id="PF00135">
    <property type="entry name" value="COesterase"/>
    <property type="match status" value="1"/>
</dbReference>
<dbReference type="InterPro" id="IPR002018">
    <property type="entry name" value="CarbesteraseB"/>
</dbReference>
<dbReference type="PROSITE" id="PS00941">
    <property type="entry name" value="CARBOXYLESTERASE_B_2"/>
    <property type="match status" value="1"/>
</dbReference>
<dbReference type="InterPro" id="IPR029058">
    <property type="entry name" value="AB_hydrolase_fold"/>
</dbReference>
<organism evidence="5 6">
    <name type="scientific">Melanomma pulvis-pyrius CBS 109.77</name>
    <dbReference type="NCBI Taxonomy" id="1314802"/>
    <lineage>
        <taxon>Eukaryota</taxon>
        <taxon>Fungi</taxon>
        <taxon>Dikarya</taxon>
        <taxon>Ascomycota</taxon>
        <taxon>Pezizomycotina</taxon>
        <taxon>Dothideomycetes</taxon>
        <taxon>Pleosporomycetidae</taxon>
        <taxon>Pleosporales</taxon>
        <taxon>Melanommataceae</taxon>
        <taxon>Melanomma</taxon>
    </lineage>
</organism>
<dbReference type="AlphaFoldDB" id="A0A6A6X977"/>
<gene>
    <name evidence="5" type="ORF">K505DRAFT_245529</name>
</gene>
<evidence type="ECO:0000313" key="6">
    <source>
        <dbReference type="Proteomes" id="UP000799757"/>
    </source>
</evidence>